<dbReference type="EMBL" id="KN819360">
    <property type="protein sequence ID" value="KIJ12703.1"/>
    <property type="molecule type" value="Genomic_DNA"/>
</dbReference>
<dbReference type="AlphaFoldDB" id="A0A0C9TQH0"/>
<proteinExistence type="predicted"/>
<reference evidence="2" key="2">
    <citation type="submission" date="2015-01" db="EMBL/GenBank/DDBJ databases">
        <title>Evolutionary Origins and Diversification of the Mycorrhizal Mutualists.</title>
        <authorList>
            <consortium name="DOE Joint Genome Institute"/>
            <consortium name="Mycorrhizal Genomics Consortium"/>
            <person name="Kohler A."/>
            <person name="Kuo A."/>
            <person name="Nagy L.G."/>
            <person name="Floudas D."/>
            <person name="Copeland A."/>
            <person name="Barry K.W."/>
            <person name="Cichocki N."/>
            <person name="Veneault-Fourrey C."/>
            <person name="LaButti K."/>
            <person name="Lindquist E.A."/>
            <person name="Lipzen A."/>
            <person name="Lundell T."/>
            <person name="Morin E."/>
            <person name="Murat C."/>
            <person name="Riley R."/>
            <person name="Ohm R."/>
            <person name="Sun H."/>
            <person name="Tunlid A."/>
            <person name="Henrissat B."/>
            <person name="Grigoriev I.V."/>
            <person name="Hibbett D.S."/>
            <person name="Martin F."/>
        </authorList>
    </citation>
    <scope>NUCLEOTIDE SEQUENCE [LARGE SCALE GENOMIC DNA]</scope>
    <source>
        <strain evidence="2">ATCC 200175</strain>
    </source>
</reference>
<evidence type="ECO:0000313" key="1">
    <source>
        <dbReference type="EMBL" id="KIJ12703.1"/>
    </source>
</evidence>
<evidence type="ECO:0000313" key="2">
    <source>
        <dbReference type="Proteomes" id="UP000053647"/>
    </source>
</evidence>
<reference evidence="1 2" key="1">
    <citation type="submission" date="2014-06" db="EMBL/GenBank/DDBJ databases">
        <authorList>
            <consortium name="DOE Joint Genome Institute"/>
            <person name="Kuo A."/>
            <person name="Kohler A."/>
            <person name="Nagy L.G."/>
            <person name="Floudas D."/>
            <person name="Copeland A."/>
            <person name="Barry K.W."/>
            <person name="Cichocki N."/>
            <person name="Veneault-Fourrey C."/>
            <person name="LaButti K."/>
            <person name="Lindquist E.A."/>
            <person name="Lipzen A."/>
            <person name="Lundell T."/>
            <person name="Morin E."/>
            <person name="Murat C."/>
            <person name="Sun H."/>
            <person name="Tunlid A."/>
            <person name="Henrissat B."/>
            <person name="Grigoriev I.V."/>
            <person name="Hibbett D.S."/>
            <person name="Martin F."/>
            <person name="Nordberg H.P."/>
            <person name="Cantor M.N."/>
            <person name="Hua S.X."/>
        </authorList>
    </citation>
    <scope>NUCLEOTIDE SEQUENCE [LARGE SCALE GENOMIC DNA]</scope>
    <source>
        <strain evidence="1 2">ATCC 200175</strain>
    </source>
</reference>
<organism evidence="1 2">
    <name type="scientific">Paxillus involutus ATCC 200175</name>
    <dbReference type="NCBI Taxonomy" id="664439"/>
    <lineage>
        <taxon>Eukaryota</taxon>
        <taxon>Fungi</taxon>
        <taxon>Dikarya</taxon>
        <taxon>Basidiomycota</taxon>
        <taxon>Agaricomycotina</taxon>
        <taxon>Agaricomycetes</taxon>
        <taxon>Agaricomycetidae</taxon>
        <taxon>Boletales</taxon>
        <taxon>Paxilineae</taxon>
        <taxon>Paxillaceae</taxon>
        <taxon>Paxillus</taxon>
    </lineage>
</organism>
<accession>A0A0C9TQH0</accession>
<sequence>MNQEKVAEVQDESVTKDNNIITVNLPTKVRRFTFSYATKESCPIIVDVLVDSVPPPPVKLTKSVYIQTSDSETESKDEAETVDLIARIIASMKVPQESAVQRSSP</sequence>
<gene>
    <name evidence="1" type="ORF">PAXINDRAFT_14464</name>
</gene>
<dbReference type="HOGENOM" id="CLU_2237413_0_0_1"/>
<name>A0A0C9TQH0_PAXIN</name>
<protein>
    <submittedName>
        <fullName evidence="1">Uncharacterized protein</fullName>
    </submittedName>
</protein>
<dbReference type="Proteomes" id="UP000053647">
    <property type="component" value="Unassembled WGS sequence"/>
</dbReference>
<keyword evidence="2" id="KW-1185">Reference proteome</keyword>